<dbReference type="EMBL" id="JASPKY010000064">
    <property type="protein sequence ID" value="KAK9743954.1"/>
    <property type="molecule type" value="Genomic_DNA"/>
</dbReference>
<sequence length="158" mass="17127">MFKFRCIPTEKYLGDSNALGSGLSTETSSQMVNFNRPALRTDYESDNNDKIEASAGSPGPLEVNLLRTDYESDNNDKIEASAGSPGPLELSFQPQSCAVFCLFRGFGAVSACACLASVFAQMATRVDRTSESEPFLDSFVVDTYETDLYVEVRTVGGT</sequence>
<reference evidence="1 2" key="1">
    <citation type="journal article" date="2024" name="BMC Genomics">
        <title>De novo assembly and annotation of Popillia japonica's genome with initial clues to its potential as an invasive pest.</title>
        <authorList>
            <person name="Cucini C."/>
            <person name="Boschi S."/>
            <person name="Funari R."/>
            <person name="Cardaioli E."/>
            <person name="Iannotti N."/>
            <person name="Marturano G."/>
            <person name="Paoli F."/>
            <person name="Bruttini M."/>
            <person name="Carapelli A."/>
            <person name="Frati F."/>
            <person name="Nardi F."/>
        </authorList>
    </citation>
    <scope>NUCLEOTIDE SEQUENCE [LARGE SCALE GENOMIC DNA]</scope>
    <source>
        <strain evidence="1">DMR45628</strain>
    </source>
</reference>
<evidence type="ECO:0000313" key="2">
    <source>
        <dbReference type="Proteomes" id="UP001458880"/>
    </source>
</evidence>
<proteinExistence type="predicted"/>
<organism evidence="1 2">
    <name type="scientific">Popillia japonica</name>
    <name type="common">Japanese beetle</name>
    <dbReference type="NCBI Taxonomy" id="7064"/>
    <lineage>
        <taxon>Eukaryota</taxon>
        <taxon>Metazoa</taxon>
        <taxon>Ecdysozoa</taxon>
        <taxon>Arthropoda</taxon>
        <taxon>Hexapoda</taxon>
        <taxon>Insecta</taxon>
        <taxon>Pterygota</taxon>
        <taxon>Neoptera</taxon>
        <taxon>Endopterygota</taxon>
        <taxon>Coleoptera</taxon>
        <taxon>Polyphaga</taxon>
        <taxon>Scarabaeiformia</taxon>
        <taxon>Scarabaeidae</taxon>
        <taxon>Rutelinae</taxon>
        <taxon>Popillia</taxon>
    </lineage>
</organism>
<dbReference type="AlphaFoldDB" id="A0AAW1MCI9"/>
<protein>
    <submittedName>
        <fullName evidence="1">Uncharacterized protein</fullName>
    </submittedName>
</protein>
<gene>
    <name evidence="1" type="ORF">QE152_g8227</name>
</gene>
<comment type="caution">
    <text evidence="1">The sequence shown here is derived from an EMBL/GenBank/DDBJ whole genome shotgun (WGS) entry which is preliminary data.</text>
</comment>
<evidence type="ECO:0000313" key="1">
    <source>
        <dbReference type="EMBL" id="KAK9743954.1"/>
    </source>
</evidence>
<name>A0AAW1MCI9_POPJA</name>
<keyword evidence="2" id="KW-1185">Reference proteome</keyword>
<accession>A0AAW1MCI9</accession>
<dbReference type="Proteomes" id="UP001458880">
    <property type="component" value="Unassembled WGS sequence"/>
</dbReference>